<gene>
    <name evidence="1" type="ORF">PDUR_25340</name>
</gene>
<name>A0A089HS32_PAEDU</name>
<dbReference type="OrthoDB" id="2652450at2"/>
<dbReference type="STRING" id="44251.PDUR_25340"/>
<proteinExistence type="predicted"/>
<dbReference type="eggNOG" id="ENOG50342WE">
    <property type="taxonomic scope" value="Bacteria"/>
</dbReference>
<dbReference type="AlphaFoldDB" id="A0A089HS32"/>
<dbReference type="EMBL" id="CP009288">
    <property type="protein sequence ID" value="AIQ14831.1"/>
    <property type="molecule type" value="Genomic_DNA"/>
</dbReference>
<dbReference type="KEGG" id="pdu:PDUR_25340"/>
<evidence type="ECO:0000313" key="1">
    <source>
        <dbReference type="EMBL" id="AIQ14831.1"/>
    </source>
</evidence>
<dbReference type="RefSeq" id="WP_042208538.1">
    <property type="nucleotide sequence ID" value="NZ_CP009288.1"/>
</dbReference>
<organism evidence="1 2">
    <name type="scientific">Paenibacillus durus</name>
    <name type="common">Paenibacillus azotofixans</name>
    <dbReference type="NCBI Taxonomy" id="44251"/>
    <lineage>
        <taxon>Bacteria</taxon>
        <taxon>Bacillati</taxon>
        <taxon>Bacillota</taxon>
        <taxon>Bacilli</taxon>
        <taxon>Bacillales</taxon>
        <taxon>Paenibacillaceae</taxon>
        <taxon>Paenibacillus</taxon>
    </lineage>
</organism>
<evidence type="ECO:0000313" key="2">
    <source>
        <dbReference type="Proteomes" id="UP000029409"/>
    </source>
</evidence>
<protein>
    <submittedName>
        <fullName evidence="1">Uncharacterized protein</fullName>
    </submittedName>
</protein>
<keyword evidence="2" id="KW-1185">Reference proteome</keyword>
<sequence length="113" mass="13138">MKPILSKAQLDYMKAKNKFENTAKVMEKEIAAKRALQEITQEVMEELVQATGFHDAYNDLVIAENALIDWSHSTIKHEKTYRENREAIDALYNNVNSSPEKRQEIIQLSMKIR</sequence>
<dbReference type="Proteomes" id="UP000029409">
    <property type="component" value="Chromosome"/>
</dbReference>
<accession>A0A089HS32</accession>
<reference evidence="1 2" key="1">
    <citation type="submission" date="2014-08" db="EMBL/GenBank/DDBJ databases">
        <title>Comparative genomics of the Paenibacillus odorifer group.</title>
        <authorList>
            <person name="den Bakker H.C."/>
            <person name="Tsai Y.-C."/>
            <person name="Martin N."/>
            <person name="Korlach J."/>
            <person name="Wiedmann M."/>
        </authorList>
    </citation>
    <scope>NUCLEOTIDE SEQUENCE [LARGE SCALE GENOMIC DNA]</scope>
    <source>
        <strain evidence="1 2">DSM 1735</strain>
    </source>
</reference>